<dbReference type="CAZy" id="GT26">
    <property type="family name" value="Glycosyltransferase Family 26"/>
</dbReference>
<reference evidence="3 4" key="2">
    <citation type="journal article" date="2011" name="J. Bacteriol.">
        <title>Complete genome sequences for the anaerobic, extremely thermophilic plant biomass-degrading bacteria Caldicellulosiruptor hydrothermalis, Caldicellulosiruptor kristjanssonii, Caldicellulosiruptor kronotskyensis, Caldicellulosiruptor owensenis, and Caldicellulosiruptor lactoaceticus.</title>
        <authorList>
            <person name="Blumer-Schuette S.E."/>
            <person name="Ozdemir I."/>
            <person name="Mistry D."/>
            <person name="Lucas S."/>
            <person name="Lapidus A."/>
            <person name="Cheng J.F."/>
            <person name="Goodwin L.A."/>
            <person name="Pitluck S."/>
            <person name="Land M.L."/>
            <person name="Hauser L.J."/>
            <person name="Woyke T."/>
            <person name="Mikhailova N."/>
            <person name="Pati A."/>
            <person name="Kyrpides N.C."/>
            <person name="Ivanova N."/>
            <person name="Detter J.C."/>
            <person name="Walston-Davenport K."/>
            <person name="Han S."/>
            <person name="Adams M.W."/>
            <person name="Kelly R.M."/>
        </authorList>
    </citation>
    <scope>NUCLEOTIDE SEQUENCE [LARGE SCALE GENOMIC DNA]</scope>
    <source>
        <strain evidence="4">ATCC 700853 / DSM 12137 / I77R1B</strain>
    </source>
</reference>
<dbReference type="PANTHER" id="PTHR34136">
    <property type="match status" value="1"/>
</dbReference>
<dbReference type="InterPro" id="IPR004629">
    <property type="entry name" value="WecG_TagA_CpsF"/>
</dbReference>
<gene>
    <name evidence="3" type="ordered locus">Calkr_2444</name>
</gene>
<dbReference type="KEGG" id="cki:Calkr_2444"/>
<evidence type="ECO:0000313" key="3">
    <source>
        <dbReference type="EMBL" id="ADQ41879.1"/>
    </source>
</evidence>
<dbReference type="eggNOG" id="COG1922">
    <property type="taxonomic scope" value="Bacteria"/>
</dbReference>
<keyword evidence="4" id="KW-1185">Reference proteome</keyword>
<organism evidence="3 4">
    <name type="scientific">Caldicellulosiruptor acetigenus (strain ATCC 700853 / DSM 12137 / I77R1B)</name>
    <name type="common">Caldicellulosiruptor kristjanssonii</name>
    <dbReference type="NCBI Taxonomy" id="632335"/>
    <lineage>
        <taxon>Bacteria</taxon>
        <taxon>Bacillati</taxon>
        <taxon>Bacillota</taxon>
        <taxon>Bacillota incertae sedis</taxon>
        <taxon>Caldicellulosiruptorales</taxon>
        <taxon>Caldicellulosiruptoraceae</taxon>
        <taxon>Caldicellulosiruptor</taxon>
    </lineage>
</organism>
<keyword evidence="2 3" id="KW-0808">Transferase</keyword>
<keyword evidence="1" id="KW-0328">Glycosyltransferase</keyword>
<protein>
    <submittedName>
        <fullName evidence="3">Glycosyl transferase, WecB/TagA/CpsF family</fullName>
    </submittedName>
</protein>
<dbReference type="OrthoDB" id="9771846at2"/>
<dbReference type="Pfam" id="PF03808">
    <property type="entry name" value="Glyco_tran_WecG"/>
    <property type="match status" value="1"/>
</dbReference>
<accession>E4S7X9</accession>
<proteinExistence type="predicted"/>
<dbReference type="CDD" id="cd06533">
    <property type="entry name" value="Glyco_transf_WecG_TagA"/>
    <property type="match status" value="1"/>
</dbReference>
<dbReference type="EMBL" id="CP002326">
    <property type="protein sequence ID" value="ADQ41879.1"/>
    <property type="molecule type" value="Genomic_DNA"/>
</dbReference>
<dbReference type="NCBIfam" id="TIGR00696">
    <property type="entry name" value="wecG_tagA_cpsF"/>
    <property type="match status" value="1"/>
</dbReference>
<dbReference type="RefSeq" id="WP_013433593.1">
    <property type="nucleotide sequence ID" value="NC_014721.1"/>
</dbReference>
<name>E4S7X9_CALA7</name>
<dbReference type="PANTHER" id="PTHR34136:SF1">
    <property type="entry name" value="UDP-N-ACETYL-D-MANNOSAMINURONIC ACID TRANSFERASE"/>
    <property type="match status" value="1"/>
</dbReference>
<evidence type="ECO:0000256" key="1">
    <source>
        <dbReference type="ARBA" id="ARBA00022676"/>
    </source>
</evidence>
<sequence>MRTYYINGMKIHAISKTELLEMISGWAEQNEGKVICFANVHMNVESYLNSEFQRCINEKADIVCPDGMPLVWFLKKQGEKRQQRIYGPDMMLDICSKAAAKNLKIGLYGGEEEVLNILQHKLRQLFPKITIAYTFSPPFRELTEEEEEKIIADINKAGVQILFVSLGCPKQEKWMFRNKEKIKAVMCGVGAAFLFHSGKVLQAPRLIQIMGLEWLFRLLMEPRRLFKRYFKTNTIFVWLMLKDFIKKMVSDKMKVTTK</sequence>
<dbReference type="Proteomes" id="UP000009256">
    <property type="component" value="Chromosome"/>
</dbReference>
<evidence type="ECO:0000313" key="4">
    <source>
        <dbReference type="Proteomes" id="UP000009256"/>
    </source>
</evidence>
<dbReference type="AlphaFoldDB" id="E4S7X9"/>
<dbReference type="STRING" id="632335.Calkr_2444"/>
<dbReference type="GO" id="GO:0016758">
    <property type="term" value="F:hexosyltransferase activity"/>
    <property type="evidence" value="ECO:0007669"/>
    <property type="project" value="TreeGrafter"/>
</dbReference>
<evidence type="ECO:0000256" key="2">
    <source>
        <dbReference type="ARBA" id="ARBA00022679"/>
    </source>
</evidence>
<dbReference type="HOGENOM" id="CLU_063203_2_1_9"/>
<reference key="1">
    <citation type="submission" date="2010-11" db="EMBL/GenBank/DDBJ databases">
        <title>Complete sequence of chromosome of Caldicellulosiruptor kristjanssonii 177R1B.</title>
        <authorList>
            <consortium name="US DOE Joint Genome Institute"/>
            <person name="Lucas S."/>
            <person name="Copeland A."/>
            <person name="Lapidus A."/>
            <person name="Cheng J.-F."/>
            <person name="Bruce D."/>
            <person name="Goodwin L."/>
            <person name="Pitluck S."/>
            <person name="Davenport K."/>
            <person name="Detter J.C."/>
            <person name="Han C."/>
            <person name="Tapia R."/>
            <person name="Land M."/>
            <person name="Hauser L."/>
            <person name="Jeffries C."/>
            <person name="Kyrpides N."/>
            <person name="Ivanova N."/>
            <person name="Mikhailova N."/>
            <person name="Blumer-Schuette S.E."/>
            <person name="Kelly R.M."/>
            <person name="Woyke T."/>
        </authorList>
    </citation>
    <scope>NUCLEOTIDE SEQUENCE</scope>
    <source>
        <strain>177R1B</strain>
    </source>
</reference>